<evidence type="ECO:0000313" key="7">
    <source>
        <dbReference type="Proteomes" id="UP000544331"/>
    </source>
</evidence>
<dbReference type="AlphaFoldDB" id="A0A8H5YX43"/>
<name>A0A8H5YX43_9HYPO</name>
<proteinExistence type="predicted"/>
<dbReference type="InterPro" id="IPR035965">
    <property type="entry name" value="PAS-like_dom_sf"/>
</dbReference>
<accession>A0A8H5YX43</accession>
<protein>
    <submittedName>
        <fullName evidence="6">White-collar 1</fullName>
    </submittedName>
</protein>
<dbReference type="Proteomes" id="UP000544331">
    <property type="component" value="Unassembled WGS sequence"/>
</dbReference>
<dbReference type="PANTHER" id="PTHR47429:SF7">
    <property type="entry name" value="GATA-FACTOR"/>
    <property type="match status" value="1"/>
</dbReference>
<evidence type="ECO:0000256" key="4">
    <source>
        <dbReference type="SAM" id="MobiDB-lite"/>
    </source>
</evidence>
<dbReference type="InterPro" id="IPR031348">
    <property type="entry name" value="PigL_N"/>
</dbReference>
<dbReference type="InterPro" id="IPR000014">
    <property type="entry name" value="PAS"/>
</dbReference>
<evidence type="ECO:0000313" key="6">
    <source>
        <dbReference type="EMBL" id="KAF5718825.1"/>
    </source>
</evidence>
<dbReference type="CDD" id="cd00130">
    <property type="entry name" value="PAS"/>
    <property type="match status" value="1"/>
</dbReference>
<dbReference type="SUPFAM" id="SSF55785">
    <property type="entry name" value="PYP-like sensor domain (PAS domain)"/>
    <property type="match status" value="1"/>
</dbReference>
<keyword evidence="1" id="KW-0285">Flavoprotein</keyword>
<dbReference type="Gene3D" id="3.30.450.20">
    <property type="entry name" value="PAS domain"/>
    <property type="match status" value="1"/>
</dbReference>
<dbReference type="OrthoDB" id="432483at2759"/>
<comment type="caution">
    <text evidence="6">The sequence shown here is derived from an EMBL/GenBank/DDBJ whole genome shotgun (WGS) entry which is preliminary data.</text>
</comment>
<dbReference type="PANTHER" id="PTHR47429">
    <property type="entry name" value="PROTEIN TWIN LOV 1"/>
    <property type="match status" value="1"/>
</dbReference>
<organism evidence="6 7">
    <name type="scientific">Fusarium mundagurra</name>
    <dbReference type="NCBI Taxonomy" id="1567541"/>
    <lineage>
        <taxon>Eukaryota</taxon>
        <taxon>Fungi</taxon>
        <taxon>Dikarya</taxon>
        <taxon>Ascomycota</taxon>
        <taxon>Pezizomycotina</taxon>
        <taxon>Sordariomycetes</taxon>
        <taxon>Hypocreomycetidae</taxon>
        <taxon>Hypocreales</taxon>
        <taxon>Nectriaceae</taxon>
        <taxon>Fusarium</taxon>
        <taxon>Fusarium fujikuroi species complex</taxon>
    </lineage>
</organism>
<gene>
    <name evidence="6" type="ORF">FMUND_4993</name>
</gene>
<evidence type="ECO:0000256" key="3">
    <source>
        <dbReference type="ARBA" id="ARBA00022991"/>
    </source>
</evidence>
<dbReference type="PROSITE" id="PS50112">
    <property type="entry name" value="PAS"/>
    <property type="match status" value="1"/>
</dbReference>
<feature type="domain" description="PAS" evidence="5">
    <location>
        <begin position="421"/>
        <end position="441"/>
    </location>
</feature>
<feature type="region of interest" description="Disordered" evidence="4">
    <location>
        <begin position="304"/>
        <end position="364"/>
    </location>
</feature>
<keyword evidence="2" id="KW-0288">FMN</keyword>
<keyword evidence="7" id="KW-1185">Reference proteome</keyword>
<dbReference type="EMBL" id="JAAOAN010000160">
    <property type="protein sequence ID" value="KAF5718825.1"/>
    <property type="molecule type" value="Genomic_DNA"/>
</dbReference>
<dbReference type="GO" id="GO:0005634">
    <property type="term" value="C:nucleus"/>
    <property type="evidence" value="ECO:0007669"/>
    <property type="project" value="TreeGrafter"/>
</dbReference>
<dbReference type="Pfam" id="PF13426">
    <property type="entry name" value="PAS_9"/>
    <property type="match status" value="1"/>
</dbReference>
<reference evidence="6 7" key="1">
    <citation type="submission" date="2020-05" db="EMBL/GenBank/DDBJ databases">
        <title>Identification and distribution of gene clusters putatively required for synthesis of sphingolipid metabolism inhibitors in phylogenetically diverse species of the filamentous fungus Fusarium.</title>
        <authorList>
            <person name="Kim H.-S."/>
            <person name="Busman M."/>
            <person name="Brown D.W."/>
            <person name="Divon H."/>
            <person name="Uhlig S."/>
            <person name="Proctor R.H."/>
        </authorList>
    </citation>
    <scope>NUCLEOTIDE SEQUENCE [LARGE SCALE GENOMIC DNA]</scope>
    <source>
        <strain evidence="6 7">NRRL 66235</strain>
    </source>
</reference>
<feature type="compositionally biased region" description="Polar residues" evidence="4">
    <location>
        <begin position="308"/>
        <end position="321"/>
    </location>
</feature>
<dbReference type="Pfam" id="PF17111">
    <property type="entry name" value="PigL_N"/>
    <property type="match status" value="1"/>
</dbReference>
<evidence type="ECO:0000259" key="5">
    <source>
        <dbReference type="PROSITE" id="PS50112"/>
    </source>
</evidence>
<evidence type="ECO:0000256" key="1">
    <source>
        <dbReference type="ARBA" id="ARBA00022630"/>
    </source>
</evidence>
<keyword evidence="3" id="KW-0157">Chromophore</keyword>
<sequence length="541" mass="60533">MSDPLSVTASVVGIVGALLHGSKRLYEFIDSLQNAPKDIAALSTDLRALYEILAHITNVQDKLSSHLDLCGSLKAPLENCLNIFDEFTTLLQGFTQTSRDGTIQVRVWKQMVWAFKDKEIQLFRDTITTYKVSLDMALSAMTFSTIASLNERTRRFETDFKEEFKDIKSKLQALDNDRFELASVAGCKGSEWYGTEANFAMNRFLEYTESLCDSPPASFPGSPIQPSSEDCDDLDTQQVLQDTPPSRQLTDINSTVPSNRTKYVGIFSETDHLQLSIYPFNPDLPTAEEMMPTWMEDLLLGPADTFVDSESGNPSNSQPSSKVPDPAVNQDNERDQLPTDNACSPKLSLESSHHKTRAQIPTASASLITPGSKEIYSPSGFDPFKVLLQVLIRKDPQINVGQIDMSCSFVVCDITLEDCPIVYVSDSFQTLTGYSRHEVIGLNCRFLQSPDGKVKRGSPRPFVDSGAVYNLKKNVQERREIQMSIINYRKGGKPFLNYLSIIPISCISWATDEIRYYVGFLIDLVECPDVLTLGYVQRQLY</sequence>
<evidence type="ECO:0000256" key="2">
    <source>
        <dbReference type="ARBA" id="ARBA00022643"/>
    </source>
</evidence>